<comment type="caution">
    <text evidence="1">The sequence shown here is derived from an EMBL/GenBank/DDBJ whole genome shotgun (WGS) entry which is preliminary data.</text>
</comment>
<dbReference type="AlphaFoldDB" id="A0A4R8RJ61"/>
<organism evidence="1 2">
    <name type="scientific">Colletotrichum trifolii</name>
    <dbReference type="NCBI Taxonomy" id="5466"/>
    <lineage>
        <taxon>Eukaryota</taxon>
        <taxon>Fungi</taxon>
        <taxon>Dikarya</taxon>
        <taxon>Ascomycota</taxon>
        <taxon>Pezizomycotina</taxon>
        <taxon>Sordariomycetes</taxon>
        <taxon>Hypocreomycetidae</taxon>
        <taxon>Glomerellales</taxon>
        <taxon>Glomerellaceae</taxon>
        <taxon>Colletotrichum</taxon>
        <taxon>Colletotrichum orbiculare species complex</taxon>
    </lineage>
</organism>
<gene>
    <name evidence="1" type="ORF">CTRI78_v006378</name>
</gene>
<accession>A0A4R8RJ61</accession>
<proteinExistence type="predicted"/>
<protein>
    <submittedName>
        <fullName evidence="1">Uncharacterized protein</fullName>
    </submittedName>
</protein>
<sequence>MPATPYAVDDLPVELIHMIIEDIVSRHDVDGLASFVTSSPIIYRAFLSRREELLRNRLPKDRSARPLHSRFVNCPLRLANCPLPSLASEPPEKTWWDQMRMVSNAWQFLRLTTESADLLTSPKCQILKASFLSFCKESSEEDLVQAFFDHEQECHLRKEYLLGQSQGTDVVHNHVWCWPQSSGRDYGRDNTARQYFRVFLRAQLALDGNACRVWGLFDTASKEELGRLCVGDRAEQMDLYAISSLICGGLGFMLRMARASTQEDRTNIMMEAFGRCEFRPTVEARGVVTSKLA</sequence>
<dbReference type="Proteomes" id="UP000295703">
    <property type="component" value="Unassembled WGS sequence"/>
</dbReference>
<evidence type="ECO:0000313" key="2">
    <source>
        <dbReference type="Proteomes" id="UP000295703"/>
    </source>
</evidence>
<evidence type="ECO:0000313" key="1">
    <source>
        <dbReference type="EMBL" id="TDZ54367.1"/>
    </source>
</evidence>
<keyword evidence="2" id="KW-1185">Reference proteome</keyword>
<reference evidence="1 2" key="1">
    <citation type="submission" date="2018-12" db="EMBL/GenBank/DDBJ databases">
        <title>Genome sequence and assembly of Colletotrichum trifolii.</title>
        <authorList>
            <person name="Gan P."/>
            <person name="Shirasu K."/>
        </authorList>
    </citation>
    <scope>NUCLEOTIDE SEQUENCE [LARGE SCALE GENOMIC DNA]</scope>
    <source>
        <strain evidence="1 2">543-2</strain>
    </source>
</reference>
<dbReference type="EMBL" id="RYZW01000060">
    <property type="protein sequence ID" value="TDZ54367.1"/>
    <property type="molecule type" value="Genomic_DNA"/>
</dbReference>
<name>A0A4R8RJ61_COLTR</name>